<keyword evidence="4 6" id="KW-0862">Zinc</keyword>
<organism evidence="8 9">
    <name type="scientific">Hoeflea olei</name>
    <dbReference type="NCBI Taxonomy" id="1480615"/>
    <lineage>
        <taxon>Bacteria</taxon>
        <taxon>Pseudomonadati</taxon>
        <taxon>Pseudomonadota</taxon>
        <taxon>Alphaproteobacteria</taxon>
        <taxon>Hyphomicrobiales</taxon>
        <taxon>Rhizobiaceae</taxon>
        <taxon>Hoeflea</taxon>
    </lineage>
</organism>
<dbReference type="Pfam" id="PF08240">
    <property type="entry name" value="ADH_N"/>
    <property type="match status" value="1"/>
</dbReference>
<comment type="cofactor">
    <cofactor evidence="1 6">
        <name>Zn(2+)</name>
        <dbReference type="ChEBI" id="CHEBI:29105"/>
    </cofactor>
</comment>
<dbReference type="AlphaFoldDB" id="A0A1C1Z0L6"/>
<dbReference type="PANTHER" id="PTHR43161:SF9">
    <property type="entry name" value="SORBITOL DEHYDROGENASE"/>
    <property type="match status" value="1"/>
</dbReference>
<feature type="domain" description="Enoyl reductase (ER)" evidence="7">
    <location>
        <begin position="10"/>
        <end position="341"/>
    </location>
</feature>
<reference evidence="8 9" key="1">
    <citation type="submission" date="2015-12" db="EMBL/GenBank/DDBJ databases">
        <authorList>
            <person name="Shamseldin A."/>
            <person name="Moawad H."/>
            <person name="Abd El-Rahim W.M."/>
            <person name="Sadowsky M.J."/>
        </authorList>
    </citation>
    <scope>NUCLEOTIDE SEQUENCE [LARGE SCALE GENOMIC DNA]</scope>
    <source>
        <strain evidence="8 9">JC234</strain>
    </source>
</reference>
<dbReference type="Proteomes" id="UP000094795">
    <property type="component" value="Unassembled WGS sequence"/>
</dbReference>
<evidence type="ECO:0000256" key="6">
    <source>
        <dbReference type="RuleBase" id="RU361277"/>
    </source>
</evidence>
<comment type="similarity">
    <text evidence="2 6">Belongs to the zinc-containing alcohol dehydrogenase family.</text>
</comment>
<dbReference type="InterPro" id="IPR002328">
    <property type="entry name" value="ADH_Zn_CS"/>
</dbReference>
<evidence type="ECO:0000256" key="1">
    <source>
        <dbReference type="ARBA" id="ARBA00001947"/>
    </source>
</evidence>
<dbReference type="STRING" id="1480615.AWJ14_09415"/>
<dbReference type="EMBL" id="LQZT01000001">
    <property type="protein sequence ID" value="OCW59259.1"/>
    <property type="molecule type" value="Genomic_DNA"/>
</dbReference>
<evidence type="ECO:0000256" key="5">
    <source>
        <dbReference type="ARBA" id="ARBA00023002"/>
    </source>
</evidence>
<dbReference type="InterPro" id="IPR036291">
    <property type="entry name" value="NAD(P)-bd_dom_sf"/>
</dbReference>
<keyword evidence="5" id="KW-0560">Oxidoreductase</keyword>
<dbReference type="Pfam" id="PF00107">
    <property type="entry name" value="ADH_zinc_N"/>
    <property type="match status" value="1"/>
</dbReference>
<dbReference type="Gene3D" id="3.90.180.10">
    <property type="entry name" value="Medium-chain alcohol dehydrogenases, catalytic domain"/>
    <property type="match status" value="1"/>
</dbReference>
<dbReference type="OrthoDB" id="9809185at2"/>
<name>A0A1C1Z0L6_9HYPH</name>
<evidence type="ECO:0000313" key="8">
    <source>
        <dbReference type="EMBL" id="OCW59259.1"/>
    </source>
</evidence>
<dbReference type="RefSeq" id="WP_066173629.1">
    <property type="nucleotide sequence ID" value="NZ_LQZT01000001.1"/>
</dbReference>
<gene>
    <name evidence="8" type="ORF">AWJ14_09415</name>
</gene>
<evidence type="ECO:0000256" key="3">
    <source>
        <dbReference type="ARBA" id="ARBA00022723"/>
    </source>
</evidence>
<dbReference type="Gene3D" id="3.40.50.720">
    <property type="entry name" value="NAD(P)-binding Rossmann-like Domain"/>
    <property type="match status" value="1"/>
</dbReference>
<proteinExistence type="inferred from homology"/>
<evidence type="ECO:0000256" key="2">
    <source>
        <dbReference type="ARBA" id="ARBA00008072"/>
    </source>
</evidence>
<dbReference type="GO" id="GO:0016616">
    <property type="term" value="F:oxidoreductase activity, acting on the CH-OH group of donors, NAD or NADP as acceptor"/>
    <property type="evidence" value="ECO:0007669"/>
    <property type="project" value="UniProtKB-ARBA"/>
</dbReference>
<sequence>MKACVIHAAGQMAVQHWPEQSLANDEVRLDFAWGGICGSDLHYYQHGRVANSIVREPMILGHEFSGIVCEVGADVTGLTVGQPVVVNPSRPCHACDQCAAGLTHLCRSMRYLGSAAHQPHTHGGFCERPVVLATQCRPLPKHFDLALASLCEPFAVALHAVALAQIAPGASVLVTGAGTIGSLVAVAAKAAGAGRLIVTDIAEPALARIAGVTGAETFRVGNAELTGAAEAAIGEVDVTLECAGSPFALDMAIRLTRPRGRIVQVGFLPPAAPLSLAGLLTREITLVGAYRFLEEFDLAVQQITDGTVDLSPFITGRFTMDEAHAAFAAAADRSTNVKVLLSF</sequence>
<dbReference type="SUPFAM" id="SSF51735">
    <property type="entry name" value="NAD(P)-binding Rossmann-fold domains"/>
    <property type="match status" value="1"/>
</dbReference>
<dbReference type="SUPFAM" id="SSF50129">
    <property type="entry name" value="GroES-like"/>
    <property type="match status" value="1"/>
</dbReference>
<dbReference type="PANTHER" id="PTHR43161">
    <property type="entry name" value="SORBITOL DEHYDROGENASE"/>
    <property type="match status" value="1"/>
</dbReference>
<protein>
    <submittedName>
        <fullName evidence="8">L-idonate 5-dehydrogenase</fullName>
    </submittedName>
</protein>
<dbReference type="SMART" id="SM00829">
    <property type="entry name" value="PKS_ER"/>
    <property type="match status" value="1"/>
</dbReference>
<evidence type="ECO:0000313" key="9">
    <source>
        <dbReference type="Proteomes" id="UP000094795"/>
    </source>
</evidence>
<dbReference type="GO" id="GO:0008270">
    <property type="term" value="F:zinc ion binding"/>
    <property type="evidence" value="ECO:0007669"/>
    <property type="project" value="InterPro"/>
</dbReference>
<evidence type="ECO:0000259" key="7">
    <source>
        <dbReference type="SMART" id="SM00829"/>
    </source>
</evidence>
<dbReference type="PROSITE" id="PS00059">
    <property type="entry name" value="ADH_ZINC"/>
    <property type="match status" value="1"/>
</dbReference>
<keyword evidence="9" id="KW-1185">Reference proteome</keyword>
<keyword evidence="3 6" id="KW-0479">Metal-binding</keyword>
<dbReference type="CDD" id="cd08232">
    <property type="entry name" value="idonate-5-DH"/>
    <property type="match status" value="1"/>
</dbReference>
<evidence type="ECO:0000256" key="4">
    <source>
        <dbReference type="ARBA" id="ARBA00022833"/>
    </source>
</evidence>
<dbReference type="InterPro" id="IPR020843">
    <property type="entry name" value="ER"/>
</dbReference>
<dbReference type="InterPro" id="IPR011032">
    <property type="entry name" value="GroES-like_sf"/>
</dbReference>
<dbReference type="InterPro" id="IPR013149">
    <property type="entry name" value="ADH-like_C"/>
</dbReference>
<comment type="caution">
    <text evidence="8">The sequence shown here is derived from an EMBL/GenBank/DDBJ whole genome shotgun (WGS) entry which is preliminary data.</text>
</comment>
<dbReference type="InterPro" id="IPR013154">
    <property type="entry name" value="ADH-like_N"/>
</dbReference>
<accession>A0A1C1Z0L6</accession>